<organism evidence="2 3">
    <name type="scientific">Paxillus rubicundulus Ve08.2h10</name>
    <dbReference type="NCBI Taxonomy" id="930991"/>
    <lineage>
        <taxon>Eukaryota</taxon>
        <taxon>Fungi</taxon>
        <taxon>Dikarya</taxon>
        <taxon>Basidiomycota</taxon>
        <taxon>Agaricomycotina</taxon>
        <taxon>Agaricomycetes</taxon>
        <taxon>Agaricomycetidae</taxon>
        <taxon>Boletales</taxon>
        <taxon>Paxilineae</taxon>
        <taxon>Paxillaceae</taxon>
        <taxon>Paxillus</taxon>
    </lineage>
</organism>
<sequence length="54" mass="6534">MRDVLAKDSWHRATRRAQALENKSIHPEPPRQTYDKAPSYLKAEDRETYVQRHW</sequence>
<feature type="compositionally biased region" description="Basic and acidic residues" evidence="1">
    <location>
        <begin position="1"/>
        <end position="11"/>
    </location>
</feature>
<protein>
    <submittedName>
        <fullName evidence="2">Uncharacterized protein</fullName>
    </submittedName>
</protein>
<evidence type="ECO:0000313" key="2">
    <source>
        <dbReference type="EMBL" id="KIK79062.1"/>
    </source>
</evidence>
<accession>A0A0D0C7Z1</accession>
<dbReference type="InParanoid" id="A0A0D0C7Z1"/>
<dbReference type="AlphaFoldDB" id="A0A0D0C7Z1"/>
<reference evidence="2 3" key="1">
    <citation type="submission" date="2014-04" db="EMBL/GenBank/DDBJ databases">
        <authorList>
            <consortium name="DOE Joint Genome Institute"/>
            <person name="Kuo A."/>
            <person name="Kohler A."/>
            <person name="Jargeat P."/>
            <person name="Nagy L.G."/>
            <person name="Floudas D."/>
            <person name="Copeland A."/>
            <person name="Barry K.W."/>
            <person name="Cichocki N."/>
            <person name="Veneault-Fourrey C."/>
            <person name="LaButti K."/>
            <person name="Lindquist E.A."/>
            <person name="Lipzen A."/>
            <person name="Lundell T."/>
            <person name="Morin E."/>
            <person name="Murat C."/>
            <person name="Sun H."/>
            <person name="Tunlid A."/>
            <person name="Henrissat B."/>
            <person name="Grigoriev I.V."/>
            <person name="Hibbett D.S."/>
            <person name="Martin F."/>
            <person name="Nordberg H.P."/>
            <person name="Cantor M.N."/>
            <person name="Hua S.X."/>
        </authorList>
    </citation>
    <scope>NUCLEOTIDE SEQUENCE [LARGE SCALE GENOMIC DNA]</scope>
    <source>
        <strain evidence="2 3">Ve08.2h10</strain>
    </source>
</reference>
<reference evidence="3" key="2">
    <citation type="submission" date="2015-01" db="EMBL/GenBank/DDBJ databases">
        <title>Evolutionary Origins and Diversification of the Mycorrhizal Mutualists.</title>
        <authorList>
            <consortium name="DOE Joint Genome Institute"/>
            <consortium name="Mycorrhizal Genomics Consortium"/>
            <person name="Kohler A."/>
            <person name="Kuo A."/>
            <person name="Nagy L.G."/>
            <person name="Floudas D."/>
            <person name="Copeland A."/>
            <person name="Barry K.W."/>
            <person name="Cichocki N."/>
            <person name="Veneault-Fourrey C."/>
            <person name="LaButti K."/>
            <person name="Lindquist E.A."/>
            <person name="Lipzen A."/>
            <person name="Lundell T."/>
            <person name="Morin E."/>
            <person name="Murat C."/>
            <person name="Riley R."/>
            <person name="Ohm R."/>
            <person name="Sun H."/>
            <person name="Tunlid A."/>
            <person name="Henrissat B."/>
            <person name="Grigoriev I.V."/>
            <person name="Hibbett D.S."/>
            <person name="Martin F."/>
        </authorList>
    </citation>
    <scope>NUCLEOTIDE SEQUENCE [LARGE SCALE GENOMIC DNA]</scope>
    <source>
        <strain evidence="3">Ve08.2h10</strain>
    </source>
</reference>
<gene>
    <name evidence="2" type="ORF">PAXRUDRAFT_834282</name>
</gene>
<feature type="region of interest" description="Disordered" evidence="1">
    <location>
        <begin position="1"/>
        <end position="42"/>
    </location>
</feature>
<dbReference type="HOGENOM" id="CLU_3050967_0_0_1"/>
<proteinExistence type="predicted"/>
<evidence type="ECO:0000313" key="3">
    <source>
        <dbReference type="Proteomes" id="UP000054538"/>
    </source>
</evidence>
<keyword evidence="3" id="KW-1185">Reference proteome</keyword>
<name>A0A0D0C7Z1_9AGAM</name>
<evidence type="ECO:0000256" key="1">
    <source>
        <dbReference type="SAM" id="MobiDB-lite"/>
    </source>
</evidence>
<dbReference type="Proteomes" id="UP000054538">
    <property type="component" value="Unassembled WGS sequence"/>
</dbReference>
<dbReference type="EMBL" id="KN826387">
    <property type="protein sequence ID" value="KIK79062.1"/>
    <property type="molecule type" value="Genomic_DNA"/>
</dbReference>